<keyword evidence="2" id="KW-1003">Cell membrane</keyword>
<dbReference type="PANTHER" id="PTHR43123">
    <property type="entry name" value="POLYSACCHARIDE DEACETYLASE-RELATED"/>
    <property type="match status" value="1"/>
</dbReference>
<accession>A0ABR3BK75</accession>
<evidence type="ECO:0000256" key="6">
    <source>
        <dbReference type="ARBA" id="ARBA00023288"/>
    </source>
</evidence>
<comment type="subcellular location">
    <subcellularLocation>
        <location evidence="1">Cell membrane</location>
        <topology evidence="1">Lipid-anchor</topology>
        <topology evidence="1">GPI-anchor</topology>
    </subcellularLocation>
</comment>
<evidence type="ECO:0000256" key="1">
    <source>
        <dbReference type="ARBA" id="ARBA00004609"/>
    </source>
</evidence>
<dbReference type="InterPro" id="IPR011330">
    <property type="entry name" value="Glyco_hydro/deAcase_b/a-brl"/>
</dbReference>
<dbReference type="Gene3D" id="3.20.20.370">
    <property type="entry name" value="Glycoside hydrolase/deacetylase"/>
    <property type="match status" value="1"/>
</dbReference>
<keyword evidence="6" id="KW-0449">Lipoprotein</keyword>
<dbReference type="Proteomes" id="UP000054399">
    <property type="component" value="Unassembled WGS sequence"/>
</dbReference>
<evidence type="ECO:0000256" key="5">
    <source>
        <dbReference type="ARBA" id="ARBA00023180"/>
    </source>
</evidence>
<dbReference type="GeneID" id="91993359"/>
<reference evidence="11" key="1">
    <citation type="submission" date="2015-01" db="EMBL/GenBank/DDBJ databases">
        <title>The Genome Sequence of Cryptococcus gattii MMRL2647.</title>
        <authorList>
            <consortium name="The Broad Institute Genomics Platform"/>
            <person name="Cuomo C."/>
            <person name="Litvintseva A."/>
            <person name="Chen Y."/>
            <person name="Heitman J."/>
            <person name="Sun S."/>
            <person name="Springer D."/>
            <person name="Dromer F."/>
            <person name="Young S."/>
            <person name="Zeng Q."/>
            <person name="Gargeya S."/>
            <person name="Abouelleil A."/>
            <person name="Alvarado L."/>
            <person name="Chapman S.B."/>
            <person name="Gainer-Dewar J."/>
            <person name="Goldberg J."/>
            <person name="Griggs A."/>
            <person name="Gujja S."/>
            <person name="Hansen M."/>
            <person name="Howarth C."/>
            <person name="Imamovic A."/>
            <person name="Larimer J."/>
            <person name="Murphy C."/>
            <person name="Naylor J."/>
            <person name="Pearson M."/>
            <person name="Priest M."/>
            <person name="Roberts A."/>
            <person name="Saif S."/>
            <person name="Shea T."/>
            <person name="Sykes S."/>
            <person name="Wortman J."/>
            <person name="Nusbaum C."/>
            <person name="Birren B."/>
        </authorList>
    </citation>
    <scope>NUCLEOTIDE SEQUENCE [LARGE SCALE GENOMIC DNA]</scope>
    <source>
        <strain evidence="11">IND107</strain>
    </source>
</reference>
<feature type="domain" description="NodB homology" evidence="9">
    <location>
        <begin position="74"/>
        <end position="305"/>
    </location>
</feature>
<feature type="region of interest" description="Disordered" evidence="8">
    <location>
        <begin position="1"/>
        <end position="26"/>
    </location>
</feature>
<evidence type="ECO:0000256" key="7">
    <source>
        <dbReference type="ARBA" id="ARBA00023316"/>
    </source>
</evidence>
<keyword evidence="4" id="KW-0472">Membrane</keyword>
<dbReference type="Pfam" id="PF01522">
    <property type="entry name" value="Polysacc_deac_1"/>
    <property type="match status" value="1"/>
</dbReference>
<keyword evidence="5" id="KW-0325">Glycoprotein</keyword>
<dbReference type="InterPro" id="IPR002509">
    <property type="entry name" value="NODB_dom"/>
</dbReference>
<evidence type="ECO:0000256" key="4">
    <source>
        <dbReference type="ARBA" id="ARBA00023136"/>
    </source>
</evidence>
<dbReference type="SUPFAM" id="SSF88713">
    <property type="entry name" value="Glycoside hydrolase/deacetylase"/>
    <property type="match status" value="1"/>
</dbReference>
<evidence type="ECO:0000313" key="10">
    <source>
        <dbReference type="EMBL" id="KAL0240704.1"/>
    </source>
</evidence>
<evidence type="ECO:0000256" key="3">
    <source>
        <dbReference type="ARBA" id="ARBA00022622"/>
    </source>
</evidence>
<dbReference type="RefSeq" id="XP_066611203.1">
    <property type="nucleotide sequence ID" value="XM_066760931.1"/>
</dbReference>
<proteinExistence type="predicted"/>
<organism evidence="10 11">
    <name type="scientific">Cryptococcus tetragattii IND107</name>
    <dbReference type="NCBI Taxonomy" id="1296105"/>
    <lineage>
        <taxon>Eukaryota</taxon>
        <taxon>Fungi</taxon>
        <taxon>Dikarya</taxon>
        <taxon>Basidiomycota</taxon>
        <taxon>Agaricomycotina</taxon>
        <taxon>Tremellomycetes</taxon>
        <taxon>Tremellales</taxon>
        <taxon>Cryptococcaceae</taxon>
        <taxon>Cryptococcus</taxon>
        <taxon>Cryptococcus gattii species complex</taxon>
    </lineage>
</organism>
<keyword evidence="3" id="KW-0336">GPI-anchor</keyword>
<evidence type="ECO:0000256" key="8">
    <source>
        <dbReference type="SAM" id="MobiDB-lite"/>
    </source>
</evidence>
<evidence type="ECO:0000313" key="11">
    <source>
        <dbReference type="Proteomes" id="UP000054399"/>
    </source>
</evidence>
<dbReference type="EMBL" id="ATAM02000013">
    <property type="protein sequence ID" value="KAL0240704.1"/>
    <property type="molecule type" value="Genomic_DNA"/>
</dbReference>
<feature type="region of interest" description="Disordered" evidence="8">
    <location>
        <begin position="42"/>
        <end position="64"/>
    </location>
</feature>
<dbReference type="PANTHER" id="PTHR43123:SF1">
    <property type="entry name" value="POLYSACCHARIDE DEACETYLASE-RELATED"/>
    <property type="match status" value="1"/>
</dbReference>
<keyword evidence="11" id="KW-1185">Reference proteome</keyword>
<sequence>MPSSFSDYGRRDLVGYGPNPPHPQWPDGAKIAISVVLNYEEGSEVTPENGDPHSESVGSDLGPDAHKLVGERNVNIESMFEYGSRAGVYRVLRLFKEYDIKATIYMVGKALQLNPQIGKIMQAQGHEITSHGWRWVDRSDWTEDEELQNAKQACRVIKDIVGKPPVGWYYGMVQGKGGAKARGLVARAFHEEKIPLKYYSDAYNDDLPYWIPSPVGNQDEGLLIIPYGLDTNDFRDTYFNPFTTPDDYAKYLIAAFDELYKEGYEGSPKMFSMGLHGRIIGRPARIAGLRKFFEHVKKHDGVWFATREEIADHWSKVHPYNSNQ</sequence>
<gene>
    <name evidence="10" type="ORF">I308_106504</name>
</gene>
<evidence type="ECO:0000259" key="9">
    <source>
        <dbReference type="PROSITE" id="PS51677"/>
    </source>
</evidence>
<comment type="caution">
    <text evidence="10">The sequence shown here is derived from an EMBL/GenBank/DDBJ whole genome shotgun (WGS) entry which is preliminary data.</text>
</comment>
<reference evidence="10 11" key="2">
    <citation type="submission" date="2024-01" db="EMBL/GenBank/DDBJ databases">
        <title>Comparative genomics of Cryptococcus and Kwoniella reveals pathogenesis evolution and contrasting modes of karyotype evolution via chromosome fusion or intercentromeric recombination.</title>
        <authorList>
            <person name="Coelho M.A."/>
            <person name="David-Palma M."/>
            <person name="Shea T."/>
            <person name="Bowers K."/>
            <person name="Mcginley-Smith S."/>
            <person name="Mohammad A.W."/>
            <person name="Gnirke A."/>
            <person name="Yurkov A.M."/>
            <person name="Nowrousian M."/>
            <person name="Sun S."/>
            <person name="Cuomo C.A."/>
            <person name="Heitman J."/>
        </authorList>
    </citation>
    <scope>NUCLEOTIDE SEQUENCE [LARGE SCALE GENOMIC DNA]</scope>
    <source>
        <strain evidence="10 11">IND107</strain>
    </source>
</reference>
<protein>
    <recommendedName>
        <fullName evidence="9">NodB homology domain-containing protein</fullName>
    </recommendedName>
</protein>
<evidence type="ECO:0000256" key="2">
    <source>
        <dbReference type="ARBA" id="ARBA00022475"/>
    </source>
</evidence>
<keyword evidence="7" id="KW-0961">Cell wall biogenesis/degradation</keyword>
<name>A0ABR3BK75_9TREE</name>
<dbReference type="PROSITE" id="PS51677">
    <property type="entry name" value="NODB"/>
    <property type="match status" value="1"/>
</dbReference>